<accession>A0A1I5GA79</accession>
<dbReference type="InterPro" id="IPR026634">
    <property type="entry name" value="TPST-like"/>
</dbReference>
<dbReference type="STRING" id="1993.SAMN04489713_105111"/>
<dbReference type="InterPro" id="IPR027417">
    <property type="entry name" value="P-loop_NTPase"/>
</dbReference>
<dbReference type="PANTHER" id="PTHR12788:SF10">
    <property type="entry name" value="PROTEIN-TYROSINE SULFOTRANSFERASE"/>
    <property type="match status" value="1"/>
</dbReference>
<dbReference type="InParanoid" id="A0A1I5GA79"/>
<reference evidence="2 3" key="1">
    <citation type="submission" date="2016-10" db="EMBL/GenBank/DDBJ databases">
        <authorList>
            <person name="de Groot N.N."/>
        </authorList>
    </citation>
    <scope>NUCLEOTIDE SEQUENCE [LARGE SCALE GENOMIC DNA]</scope>
    <source>
        <strain evidence="2 3">DSM 43067</strain>
    </source>
</reference>
<name>A0A1I5GA79_9ACTN</name>
<keyword evidence="1 2" id="KW-0808">Transferase</keyword>
<dbReference type="SUPFAM" id="SSF52540">
    <property type="entry name" value="P-loop containing nucleoside triphosphate hydrolases"/>
    <property type="match status" value="1"/>
</dbReference>
<dbReference type="AlphaFoldDB" id="A0A1I5GA79"/>
<gene>
    <name evidence="2" type="ORF">SAMN04489713_105111</name>
</gene>
<evidence type="ECO:0000313" key="2">
    <source>
        <dbReference type="EMBL" id="SFO32968.1"/>
    </source>
</evidence>
<dbReference type="GO" id="GO:0008476">
    <property type="term" value="F:protein-tyrosine sulfotransferase activity"/>
    <property type="evidence" value="ECO:0007669"/>
    <property type="project" value="InterPro"/>
</dbReference>
<dbReference type="EMBL" id="FOVH01000005">
    <property type="protein sequence ID" value="SFO32968.1"/>
    <property type="molecule type" value="Genomic_DNA"/>
</dbReference>
<sequence length="239" mass="26681">MRRLTAPTFILSSVRTGSTLLRAVLGGHPELHAPHETHLGDITVGFESRQVAASMERLGHTERELRFLLWDAVLAEELARSGKRHLVNKSPNDVFIRDEIVDCWPDARFIFLLRHPSAILRSWHTARPYYSEADRIADIVRYCEAVEAARQELPGPAVRYEDLIGDPGGTVRGLCEFLGVEYQEDMLDYGKAGTDSFVPGLGDWMGKIHSGRIQPDLLVPKAPPSELKDVCVAWGYPPG</sequence>
<dbReference type="OrthoDB" id="9777890at2"/>
<dbReference type="RefSeq" id="WP_083597675.1">
    <property type="nucleotide sequence ID" value="NZ_FOVH01000005.1"/>
</dbReference>
<proteinExistence type="predicted"/>
<protein>
    <submittedName>
        <fullName evidence="2">Sulfotransferase family protein</fullName>
    </submittedName>
</protein>
<keyword evidence="3" id="KW-1185">Reference proteome</keyword>
<dbReference type="PANTHER" id="PTHR12788">
    <property type="entry name" value="PROTEIN-TYROSINE SULFOTRANSFERASE 2"/>
    <property type="match status" value="1"/>
</dbReference>
<dbReference type="Pfam" id="PF13469">
    <property type="entry name" value="Sulfotransfer_3"/>
    <property type="match status" value="1"/>
</dbReference>
<evidence type="ECO:0000256" key="1">
    <source>
        <dbReference type="ARBA" id="ARBA00022679"/>
    </source>
</evidence>
<dbReference type="eggNOG" id="COG4424">
    <property type="taxonomic scope" value="Bacteria"/>
</dbReference>
<dbReference type="Proteomes" id="UP000183413">
    <property type="component" value="Unassembled WGS sequence"/>
</dbReference>
<dbReference type="Gene3D" id="3.40.50.300">
    <property type="entry name" value="P-loop containing nucleotide triphosphate hydrolases"/>
    <property type="match status" value="1"/>
</dbReference>
<evidence type="ECO:0000313" key="3">
    <source>
        <dbReference type="Proteomes" id="UP000183413"/>
    </source>
</evidence>
<organism evidence="2 3">
    <name type="scientific">Actinomadura madurae</name>
    <dbReference type="NCBI Taxonomy" id="1993"/>
    <lineage>
        <taxon>Bacteria</taxon>
        <taxon>Bacillati</taxon>
        <taxon>Actinomycetota</taxon>
        <taxon>Actinomycetes</taxon>
        <taxon>Streptosporangiales</taxon>
        <taxon>Thermomonosporaceae</taxon>
        <taxon>Actinomadura</taxon>
    </lineage>
</organism>